<dbReference type="HOGENOM" id="CLU_2292874_0_0_1"/>
<dbReference type="AlphaFoldDB" id="A0A0C9SWV0"/>
<evidence type="ECO:0008006" key="4">
    <source>
        <dbReference type="Google" id="ProtNLM"/>
    </source>
</evidence>
<reference evidence="2 3" key="1">
    <citation type="submission" date="2014-06" db="EMBL/GenBank/DDBJ databases">
        <title>Evolutionary Origins and Diversification of the Mycorrhizal Mutualists.</title>
        <authorList>
            <consortium name="DOE Joint Genome Institute"/>
            <consortium name="Mycorrhizal Genomics Consortium"/>
            <person name="Kohler A."/>
            <person name="Kuo A."/>
            <person name="Nagy L.G."/>
            <person name="Floudas D."/>
            <person name="Copeland A."/>
            <person name="Barry K.W."/>
            <person name="Cichocki N."/>
            <person name="Veneault-Fourrey C."/>
            <person name="LaButti K."/>
            <person name="Lindquist E.A."/>
            <person name="Lipzen A."/>
            <person name="Lundell T."/>
            <person name="Morin E."/>
            <person name="Murat C."/>
            <person name="Riley R."/>
            <person name="Ohm R."/>
            <person name="Sun H."/>
            <person name="Tunlid A."/>
            <person name="Henrissat B."/>
            <person name="Grigoriev I.V."/>
            <person name="Hibbett D.S."/>
            <person name="Martin F."/>
        </authorList>
    </citation>
    <scope>NUCLEOTIDE SEQUENCE [LARGE SCALE GENOMIC DNA]</scope>
    <source>
        <strain evidence="2 3">FD-325 SS-3</strain>
    </source>
</reference>
<protein>
    <recommendedName>
        <fullName evidence="4">Heme haloperoxidase family profile domain-containing protein</fullName>
    </recommendedName>
</protein>
<name>A0A0C9SWV0_PLICR</name>
<keyword evidence="3" id="KW-1185">Reference proteome</keyword>
<accession>A0A0C9SWV0</accession>
<dbReference type="Proteomes" id="UP000053263">
    <property type="component" value="Unassembled WGS sequence"/>
</dbReference>
<sequence length="101" mass="10809">MLPLAIATAFVSVCAGDRACPYASTVLTGRAERRKTYNTLDSYHALHTLNAAICSIAFTPNLLDMLPANLALDSVNEYSGALQLSSLNYNVGMLALSKEMP</sequence>
<evidence type="ECO:0000313" key="2">
    <source>
        <dbReference type="EMBL" id="KII83950.1"/>
    </source>
</evidence>
<feature type="chain" id="PRO_5002213314" description="Heme haloperoxidase family profile domain-containing protein" evidence="1">
    <location>
        <begin position="17"/>
        <end position="101"/>
    </location>
</feature>
<keyword evidence="1" id="KW-0732">Signal</keyword>
<feature type="signal peptide" evidence="1">
    <location>
        <begin position="1"/>
        <end position="16"/>
    </location>
</feature>
<evidence type="ECO:0000313" key="3">
    <source>
        <dbReference type="Proteomes" id="UP000053263"/>
    </source>
</evidence>
<dbReference type="EMBL" id="KN832573">
    <property type="protein sequence ID" value="KII83950.1"/>
    <property type="molecule type" value="Genomic_DNA"/>
</dbReference>
<proteinExistence type="predicted"/>
<evidence type="ECO:0000256" key="1">
    <source>
        <dbReference type="SAM" id="SignalP"/>
    </source>
</evidence>
<organism evidence="2 3">
    <name type="scientific">Plicaturopsis crispa FD-325 SS-3</name>
    <dbReference type="NCBI Taxonomy" id="944288"/>
    <lineage>
        <taxon>Eukaryota</taxon>
        <taxon>Fungi</taxon>
        <taxon>Dikarya</taxon>
        <taxon>Basidiomycota</taxon>
        <taxon>Agaricomycotina</taxon>
        <taxon>Agaricomycetes</taxon>
        <taxon>Agaricomycetidae</taxon>
        <taxon>Amylocorticiales</taxon>
        <taxon>Amylocorticiaceae</taxon>
        <taxon>Plicatura</taxon>
        <taxon>Plicaturopsis crispa</taxon>
    </lineage>
</organism>
<gene>
    <name evidence="2" type="ORF">PLICRDRAFT_432898</name>
</gene>